<dbReference type="HOGENOM" id="CLU_000960_22_0_1"/>
<evidence type="ECO:0000256" key="3">
    <source>
        <dbReference type="ARBA" id="ARBA00022475"/>
    </source>
</evidence>
<evidence type="ECO:0000256" key="5">
    <source>
        <dbReference type="ARBA" id="ARBA00022989"/>
    </source>
</evidence>
<accession>A0A0C3QNY6</accession>
<feature type="transmembrane region" description="Helical" evidence="8">
    <location>
        <begin position="398"/>
        <end position="415"/>
    </location>
</feature>
<feature type="transmembrane region" description="Helical" evidence="8">
    <location>
        <begin position="227"/>
        <end position="246"/>
    </location>
</feature>
<feature type="transmembrane region" description="Helical" evidence="8">
    <location>
        <begin position="427"/>
        <end position="448"/>
    </location>
</feature>
<evidence type="ECO:0000256" key="4">
    <source>
        <dbReference type="ARBA" id="ARBA00022692"/>
    </source>
</evidence>
<dbReference type="AlphaFoldDB" id="A0A0C3QNY6"/>
<evidence type="ECO:0000256" key="6">
    <source>
        <dbReference type="ARBA" id="ARBA00023136"/>
    </source>
</evidence>
<proteinExistence type="predicted"/>
<feature type="transmembrane region" description="Helical" evidence="8">
    <location>
        <begin position="328"/>
        <end position="353"/>
    </location>
</feature>
<feature type="transmembrane region" description="Helical" evidence="8">
    <location>
        <begin position="141"/>
        <end position="167"/>
    </location>
</feature>
<comment type="subcellular location">
    <subcellularLocation>
        <location evidence="1">Cell membrane</location>
        <topology evidence="1">Multi-pass membrane protein</topology>
    </subcellularLocation>
</comment>
<feature type="transmembrane region" description="Helical" evidence="8">
    <location>
        <begin position="173"/>
        <end position="191"/>
    </location>
</feature>
<dbReference type="GO" id="GO:0005886">
    <property type="term" value="C:plasma membrane"/>
    <property type="evidence" value="ECO:0007669"/>
    <property type="project" value="UniProtKB-SubCell"/>
</dbReference>
<evidence type="ECO:0000256" key="1">
    <source>
        <dbReference type="ARBA" id="ARBA00004651"/>
    </source>
</evidence>
<feature type="compositionally biased region" description="Basic and acidic residues" evidence="7">
    <location>
        <begin position="54"/>
        <end position="63"/>
    </location>
</feature>
<feature type="domain" description="Major facilitator superfamily (MFS) profile" evidence="9">
    <location>
        <begin position="76"/>
        <end position="560"/>
    </location>
</feature>
<dbReference type="Pfam" id="PF07690">
    <property type="entry name" value="MFS_1"/>
    <property type="match status" value="1"/>
</dbReference>
<reference evidence="10 11" key="1">
    <citation type="submission" date="2014-04" db="EMBL/GenBank/DDBJ databases">
        <authorList>
            <consortium name="DOE Joint Genome Institute"/>
            <person name="Kuo A."/>
            <person name="Girlanda M."/>
            <person name="Perotto S."/>
            <person name="Kohler A."/>
            <person name="Nagy L.G."/>
            <person name="Floudas D."/>
            <person name="Copeland A."/>
            <person name="Barry K.W."/>
            <person name="Cichocki N."/>
            <person name="Veneault-Fourrey C."/>
            <person name="LaButti K."/>
            <person name="Lindquist E.A."/>
            <person name="Lipzen A."/>
            <person name="Lundell T."/>
            <person name="Morin E."/>
            <person name="Murat C."/>
            <person name="Sun H."/>
            <person name="Tunlid A."/>
            <person name="Henrissat B."/>
            <person name="Grigoriev I.V."/>
            <person name="Hibbett D.S."/>
            <person name="Martin F."/>
            <person name="Nordberg H.P."/>
            <person name="Cantor M.N."/>
            <person name="Hua S.X."/>
        </authorList>
    </citation>
    <scope>NUCLEOTIDE SEQUENCE [LARGE SCALE GENOMIC DNA]</scope>
    <source>
        <strain evidence="10 11">MUT 4182</strain>
    </source>
</reference>
<keyword evidence="3" id="KW-1003">Cell membrane</keyword>
<evidence type="ECO:0000313" key="11">
    <source>
        <dbReference type="Proteomes" id="UP000054248"/>
    </source>
</evidence>
<feature type="transmembrane region" description="Helical" evidence="8">
    <location>
        <begin position="296"/>
        <end position="316"/>
    </location>
</feature>
<dbReference type="PANTHER" id="PTHR23501">
    <property type="entry name" value="MAJOR FACILITATOR SUPERFAMILY"/>
    <property type="match status" value="1"/>
</dbReference>
<feature type="region of interest" description="Disordered" evidence="7">
    <location>
        <begin position="1"/>
        <end position="63"/>
    </location>
</feature>
<dbReference type="Gene3D" id="1.20.1250.20">
    <property type="entry name" value="MFS general substrate transporter like domains"/>
    <property type="match status" value="1"/>
</dbReference>
<sequence length="605" mass="64576">MASQTTASPVDEKQHEPMTPSQLEAGVPPSEVDEKETNAAGASEEATTKPAEGPAKEEHWTKREVVEIPDNNLKIVFPGLMLAVFLAALDQTIVGTALPTIVRDLGSSSGYSWIGSAYLLAACVLAPLWGILAELIGRKPVFFTGIGFFMVGSALCGAAKSMIWLILCRAIQGIGGGCIIQLAQITIADIVPLEQRGKYAGSMAATWGIASVVGPLVGGALTDKVTWRWAFYINLPTGGFATLLLLRLRLNPIPSRPLKTHLKEFDFLGLILIMGGVACLLLGFNQSEDSWSKPSTIALVTVSIPILAAGIVNEFYTKRRPIIPPRVFATRTTLAIMLCVFLHGFVFFAAAYYLPLYFQARGASALMSGILLIPYSFGGSILAAVSGQVISRTGKYRPMLWFGFTIMTLGTGLMINLDGNSSRAKEILYQLVAAIGTGSLFMTPLLAIQASMPHKDMATATAAFGLMRQLGGTTGISACGAVYFNFLRRRLNDIPGYDASQIPNSGLIINIGNLKNIQPESLKTEVIGAYAKSVSSIMLICTPLVALGLVLSFLVREYSMKRAFTRAPPKGKEGADVDDKVIADDRTVETSAAPTIAEGKEGNAA</sequence>
<keyword evidence="11" id="KW-1185">Reference proteome</keyword>
<dbReference type="Gene3D" id="1.20.1720.10">
    <property type="entry name" value="Multidrug resistance protein D"/>
    <property type="match status" value="1"/>
</dbReference>
<evidence type="ECO:0000256" key="7">
    <source>
        <dbReference type="SAM" id="MobiDB-lite"/>
    </source>
</evidence>
<evidence type="ECO:0000313" key="10">
    <source>
        <dbReference type="EMBL" id="KIO29866.1"/>
    </source>
</evidence>
<name>A0A0C3QNY6_9AGAM</name>
<feature type="transmembrane region" description="Helical" evidence="8">
    <location>
        <begin position="75"/>
        <end position="98"/>
    </location>
</feature>
<evidence type="ECO:0000256" key="2">
    <source>
        <dbReference type="ARBA" id="ARBA00022448"/>
    </source>
</evidence>
<keyword evidence="2" id="KW-0813">Transport</keyword>
<feature type="transmembrane region" description="Helical" evidence="8">
    <location>
        <begin position="203"/>
        <end position="221"/>
    </location>
</feature>
<dbReference type="InterPro" id="IPR020846">
    <property type="entry name" value="MFS_dom"/>
</dbReference>
<dbReference type="FunFam" id="1.20.1720.10:FF:000004">
    <property type="entry name" value="EmrB/QacA family drug resistance transporter"/>
    <property type="match status" value="1"/>
</dbReference>
<dbReference type="InterPro" id="IPR011701">
    <property type="entry name" value="MFS"/>
</dbReference>
<evidence type="ECO:0000256" key="8">
    <source>
        <dbReference type="SAM" id="Phobius"/>
    </source>
</evidence>
<feature type="transmembrane region" description="Helical" evidence="8">
    <location>
        <begin position="110"/>
        <end position="129"/>
    </location>
</feature>
<feature type="transmembrane region" description="Helical" evidence="8">
    <location>
        <begin position="534"/>
        <end position="555"/>
    </location>
</feature>
<feature type="transmembrane region" description="Helical" evidence="8">
    <location>
        <begin position="460"/>
        <end position="484"/>
    </location>
</feature>
<dbReference type="InterPro" id="IPR004638">
    <property type="entry name" value="EmrB-like"/>
</dbReference>
<dbReference type="PANTHER" id="PTHR23501:SF102">
    <property type="entry name" value="DRUG TRANSPORTER, PUTATIVE (AFU_ORTHOLOGUE AFUA_3G08530)-RELATED"/>
    <property type="match status" value="1"/>
</dbReference>
<dbReference type="Proteomes" id="UP000054248">
    <property type="component" value="Unassembled WGS sequence"/>
</dbReference>
<feature type="transmembrane region" description="Helical" evidence="8">
    <location>
        <begin position="365"/>
        <end position="386"/>
    </location>
</feature>
<dbReference type="GO" id="GO:0022857">
    <property type="term" value="F:transmembrane transporter activity"/>
    <property type="evidence" value="ECO:0007669"/>
    <property type="project" value="InterPro"/>
</dbReference>
<evidence type="ECO:0000259" key="9">
    <source>
        <dbReference type="PROSITE" id="PS50850"/>
    </source>
</evidence>
<feature type="transmembrane region" description="Helical" evidence="8">
    <location>
        <begin position="267"/>
        <end position="284"/>
    </location>
</feature>
<dbReference type="OrthoDB" id="10021397at2759"/>
<dbReference type="PROSITE" id="PS50850">
    <property type="entry name" value="MFS"/>
    <property type="match status" value="1"/>
</dbReference>
<dbReference type="InterPro" id="IPR036259">
    <property type="entry name" value="MFS_trans_sf"/>
</dbReference>
<dbReference type="NCBIfam" id="TIGR00711">
    <property type="entry name" value="efflux_EmrB"/>
    <property type="match status" value="1"/>
</dbReference>
<dbReference type="CDD" id="cd17502">
    <property type="entry name" value="MFS_Azr1_MDR_like"/>
    <property type="match status" value="1"/>
</dbReference>
<reference evidence="11" key="2">
    <citation type="submission" date="2015-01" db="EMBL/GenBank/DDBJ databases">
        <title>Evolutionary Origins and Diversification of the Mycorrhizal Mutualists.</title>
        <authorList>
            <consortium name="DOE Joint Genome Institute"/>
            <consortium name="Mycorrhizal Genomics Consortium"/>
            <person name="Kohler A."/>
            <person name="Kuo A."/>
            <person name="Nagy L.G."/>
            <person name="Floudas D."/>
            <person name="Copeland A."/>
            <person name="Barry K.W."/>
            <person name="Cichocki N."/>
            <person name="Veneault-Fourrey C."/>
            <person name="LaButti K."/>
            <person name="Lindquist E.A."/>
            <person name="Lipzen A."/>
            <person name="Lundell T."/>
            <person name="Morin E."/>
            <person name="Murat C."/>
            <person name="Riley R."/>
            <person name="Ohm R."/>
            <person name="Sun H."/>
            <person name="Tunlid A."/>
            <person name="Henrissat B."/>
            <person name="Grigoriev I.V."/>
            <person name="Hibbett D.S."/>
            <person name="Martin F."/>
        </authorList>
    </citation>
    <scope>NUCLEOTIDE SEQUENCE [LARGE SCALE GENOMIC DNA]</scope>
    <source>
        <strain evidence="11">MUT 4182</strain>
    </source>
</reference>
<dbReference type="PRINTS" id="PR01036">
    <property type="entry name" value="TCRTETB"/>
</dbReference>
<gene>
    <name evidence="10" type="ORF">M407DRAFT_160836</name>
</gene>
<protein>
    <recommendedName>
        <fullName evidence="9">Major facilitator superfamily (MFS) profile domain-containing protein</fullName>
    </recommendedName>
</protein>
<keyword evidence="6 8" id="KW-0472">Membrane</keyword>
<dbReference type="SUPFAM" id="SSF103473">
    <property type="entry name" value="MFS general substrate transporter"/>
    <property type="match status" value="1"/>
</dbReference>
<organism evidence="10 11">
    <name type="scientific">Tulasnella calospora MUT 4182</name>
    <dbReference type="NCBI Taxonomy" id="1051891"/>
    <lineage>
        <taxon>Eukaryota</taxon>
        <taxon>Fungi</taxon>
        <taxon>Dikarya</taxon>
        <taxon>Basidiomycota</taxon>
        <taxon>Agaricomycotina</taxon>
        <taxon>Agaricomycetes</taxon>
        <taxon>Cantharellales</taxon>
        <taxon>Tulasnellaceae</taxon>
        <taxon>Tulasnella</taxon>
    </lineage>
</organism>
<dbReference type="EMBL" id="KN822977">
    <property type="protein sequence ID" value="KIO29866.1"/>
    <property type="molecule type" value="Genomic_DNA"/>
</dbReference>
<keyword evidence="4 8" id="KW-0812">Transmembrane</keyword>
<keyword evidence="5 8" id="KW-1133">Transmembrane helix</keyword>